<protein>
    <submittedName>
        <fullName evidence="1">Uncharacterized protein</fullName>
    </submittedName>
</protein>
<organism evidence="1 2">
    <name type="scientific">Candidatus Epulonipiscium fishelsonii</name>
    <dbReference type="NCBI Taxonomy" id="77094"/>
    <lineage>
        <taxon>Bacteria</taxon>
        <taxon>Bacillati</taxon>
        <taxon>Bacillota</taxon>
        <taxon>Clostridia</taxon>
        <taxon>Lachnospirales</taxon>
        <taxon>Lachnospiraceae</taxon>
        <taxon>Candidatus Epulonipiscium</taxon>
    </lineage>
</organism>
<evidence type="ECO:0000313" key="2">
    <source>
        <dbReference type="Proteomes" id="UP000188605"/>
    </source>
</evidence>
<gene>
    <name evidence="1" type="ORF">AN396_10165</name>
</gene>
<accession>A0ACC8X9H7</accession>
<sequence>MAEDTMKSLVRLFKVLEAMTEKEFNGVRELTAKTGINATSIYRMLSTMVKLGYIWQNPETEKYALTYKITALGNLVAIKNPIVNIVHPFLVELSTHFKATAHFVEKVGNRCRYIDKVSPSEGVIATGSYIGMELPLTTTAVGKAMLSQRSIEEVTNIWNSEDVVVYTKNTITDLERLLKELEHSRKYGFGYDNEERENGLFCVAVSLNDFTLKDKYAISLSAPVAIMQGEYLEKVEGYLLKIKQEVSPLLGGIL</sequence>
<reference evidence="1" key="1">
    <citation type="submission" date="2016-08" db="EMBL/GenBank/DDBJ databases">
        <authorList>
            <person name="Ngugi D.K."/>
            <person name="Miyake S."/>
            <person name="Stingl U."/>
        </authorList>
    </citation>
    <scope>NUCLEOTIDE SEQUENCE</scope>
    <source>
        <strain evidence="1">SCG-B11WGA-EpuloA1</strain>
    </source>
</reference>
<dbReference type="EMBL" id="LJDB01000080">
    <property type="protein sequence ID" value="ONI38737.1"/>
    <property type="molecule type" value="Genomic_DNA"/>
</dbReference>
<dbReference type="Proteomes" id="UP000188605">
    <property type="component" value="Unassembled WGS sequence"/>
</dbReference>
<comment type="caution">
    <text evidence="1">The sequence shown here is derived from an EMBL/GenBank/DDBJ whole genome shotgun (WGS) entry which is preliminary data.</text>
</comment>
<name>A0ACC8X9H7_9FIRM</name>
<proteinExistence type="predicted"/>
<evidence type="ECO:0000313" key="1">
    <source>
        <dbReference type="EMBL" id="ONI38737.1"/>
    </source>
</evidence>
<keyword evidence="2" id="KW-1185">Reference proteome</keyword>